<accession>A0A8K0CGF9</accession>
<feature type="domain" description="Major facilitator superfamily (MFS) profile" evidence="8">
    <location>
        <begin position="19"/>
        <end position="459"/>
    </location>
</feature>
<dbReference type="FunFam" id="1.20.1250.20:FF:000003">
    <property type="entry name" value="Solute carrier family 17 member 3"/>
    <property type="match status" value="1"/>
</dbReference>
<evidence type="ECO:0000256" key="2">
    <source>
        <dbReference type="ARBA" id="ARBA00022448"/>
    </source>
</evidence>
<feature type="transmembrane region" description="Helical" evidence="7">
    <location>
        <begin position="111"/>
        <end position="130"/>
    </location>
</feature>
<feature type="transmembrane region" description="Helical" evidence="7">
    <location>
        <begin position="136"/>
        <end position="161"/>
    </location>
</feature>
<protein>
    <recommendedName>
        <fullName evidence="8">Major facilitator superfamily (MFS) profile domain-containing protein</fullName>
    </recommendedName>
</protein>
<evidence type="ECO:0000256" key="3">
    <source>
        <dbReference type="ARBA" id="ARBA00022692"/>
    </source>
</evidence>
<organism evidence="9 10">
    <name type="scientific">Ignelater luminosus</name>
    <name type="common">Cucubano</name>
    <name type="synonym">Pyrophorus luminosus</name>
    <dbReference type="NCBI Taxonomy" id="2038154"/>
    <lineage>
        <taxon>Eukaryota</taxon>
        <taxon>Metazoa</taxon>
        <taxon>Ecdysozoa</taxon>
        <taxon>Arthropoda</taxon>
        <taxon>Hexapoda</taxon>
        <taxon>Insecta</taxon>
        <taxon>Pterygota</taxon>
        <taxon>Neoptera</taxon>
        <taxon>Endopterygota</taxon>
        <taxon>Coleoptera</taxon>
        <taxon>Polyphaga</taxon>
        <taxon>Elateriformia</taxon>
        <taxon>Elateroidea</taxon>
        <taxon>Elateridae</taxon>
        <taxon>Agrypninae</taxon>
        <taxon>Pyrophorini</taxon>
        <taxon>Ignelater</taxon>
    </lineage>
</organism>
<feature type="transmembrane region" description="Helical" evidence="7">
    <location>
        <begin position="84"/>
        <end position="104"/>
    </location>
</feature>
<dbReference type="PROSITE" id="PS50850">
    <property type="entry name" value="MFS"/>
    <property type="match status" value="1"/>
</dbReference>
<dbReference type="PANTHER" id="PTHR11662">
    <property type="entry name" value="SOLUTE CARRIER FAMILY 17"/>
    <property type="match status" value="1"/>
</dbReference>
<evidence type="ECO:0000313" key="9">
    <source>
        <dbReference type="EMBL" id="KAF2885769.1"/>
    </source>
</evidence>
<dbReference type="InterPro" id="IPR020846">
    <property type="entry name" value="MFS_dom"/>
</dbReference>
<keyword evidence="3 7" id="KW-0812">Transmembrane</keyword>
<feature type="transmembrane region" description="Helical" evidence="7">
    <location>
        <begin position="305"/>
        <end position="329"/>
    </location>
</feature>
<keyword evidence="10" id="KW-1185">Reference proteome</keyword>
<dbReference type="EMBL" id="VTPC01089669">
    <property type="protein sequence ID" value="KAF2885769.1"/>
    <property type="molecule type" value="Genomic_DNA"/>
</dbReference>
<dbReference type="GO" id="GO:0016020">
    <property type="term" value="C:membrane"/>
    <property type="evidence" value="ECO:0007669"/>
    <property type="project" value="UniProtKB-SubCell"/>
</dbReference>
<keyword evidence="5 7" id="KW-1133">Transmembrane helix</keyword>
<feature type="transmembrane region" description="Helical" evidence="7">
    <location>
        <begin position="434"/>
        <end position="453"/>
    </location>
</feature>
<evidence type="ECO:0000256" key="5">
    <source>
        <dbReference type="ARBA" id="ARBA00022989"/>
    </source>
</evidence>
<dbReference type="FunFam" id="1.20.1250.20:FF:000423">
    <property type="entry name" value="Putative inorganic phosphate cotransporter-like Protein"/>
    <property type="match status" value="1"/>
</dbReference>
<gene>
    <name evidence="9" type="ORF">ILUMI_20404</name>
</gene>
<evidence type="ECO:0000259" key="8">
    <source>
        <dbReference type="PROSITE" id="PS50850"/>
    </source>
</evidence>
<dbReference type="Proteomes" id="UP000801492">
    <property type="component" value="Unassembled WGS sequence"/>
</dbReference>
<keyword evidence="2" id="KW-0813">Transport</keyword>
<feature type="transmembrane region" description="Helical" evidence="7">
    <location>
        <begin position="173"/>
        <end position="196"/>
    </location>
</feature>
<evidence type="ECO:0000256" key="6">
    <source>
        <dbReference type="ARBA" id="ARBA00023136"/>
    </source>
</evidence>
<name>A0A8K0CGF9_IGNLU</name>
<dbReference type="PANTHER" id="PTHR11662:SF415">
    <property type="entry name" value="AT30085P-RELATED"/>
    <property type="match status" value="1"/>
</dbReference>
<evidence type="ECO:0000256" key="1">
    <source>
        <dbReference type="ARBA" id="ARBA00004141"/>
    </source>
</evidence>
<dbReference type="SUPFAM" id="SSF103473">
    <property type="entry name" value="MFS general substrate transporter"/>
    <property type="match status" value="1"/>
</dbReference>
<dbReference type="GO" id="GO:0015293">
    <property type="term" value="F:symporter activity"/>
    <property type="evidence" value="ECO:0007669"/>
    <property type="project" value="UniProtKB-KW"/>
</dbReference>
<proteinExistence type="predicted"/>
<keyword evidence="6 7" id="KW-0472">Membrane</keyword>
<dbReference type="InterPro" id="IPR011701">
    <property type="entry name" value="MFS"/>
</dbReference>
<dbReference type="InterPro" id="IPR050382">
    <property type="entry name" value="MFS_Na/Anion_cotransporter"/>
</dbReference>
<evidence type="ECO:0000313" key="10">
    <source>
        <dbReference type="Proteomes" id="UP000801492"/>
    </source>
</evidence>
<sequence>MNSHQKKNTHDTWILRRYLLAIMAFLGILNAYAMEMNIFILLKEMVLAPKQANSSCNCPGAYYPLLENMVKKETYEWNRPFREFVFLSFCLGHIISHIPSGVLANKFGAKYVLGLGILLMAICSLTVPTIIKKEYWWWFCILYVCMGIGKGTTIPALNTLLAKWIPFQERSKVASFIYSGSILGTMIGTVLCGTFINTVKDWTITFYFLGILSILWFIFWVFLCHSDPRFDPFISEMEMKFLVQEMPHILRTVRKIPWRKILTTSSVWTIIATQAAYEWIFFIAITNVPMFMKDVLKFKFTSNEVYFLVPYTAAWIASLIHGCLCDWLIKNDFMSVTFVRKAFVTLAFSGSAIFLMASSYSGCNRFYSMIYFTVAMTLMVSYDCNIKVNILDLSPNFTGTLTAIIQCIGTISGTAAAYLIGILTKDHALTQWRIVFWITFGLLFVANILYGIYGSTEEQQWNKIQLIKSRKCRQCDMENNKYY</sequence>
<evidence type="ECO:0000256" key="7">
    <source>
        <dbReference type="SAM" id="Phobius"/>
    </source>
</evidence>
<feature type="transmembrane region" description="Helical" evidence="7">
    <location>
        <begin position="261"/>
        <end position="285"/>
    </location>
</feature>
<dbReference type="Pfam" id="PF07690">
    <property type="entry name" value="MFS_1"/>
    <property type="match status" value="1"/>
</dbReference>
<dbReference type="AlphaFoldDB" id="A0A8K0CGF9"/>
<dbReference type="GO" id="GO:0006820">
    <property type="term" value="P:monoatomic anion transport"/>
    <property type="evidence" value="ECO:0007669"/>
    <property type="project" value="TreeGrafter"/>
</dbReference>
<feature type="transmembrane region" description="Helical" evidence="7">
    <location>
        <begin position="341"/>
        <end position="360"/>
    </location>
</feature>
<keyword evidence="4" id="KW-0769">Symport</keyword>
<reference evidence="9" key="1">
    <citation type="submission" date="2019-08" db="EMBL/GenBank/DDBJ databases">
        <title>The genome of the North American firefly Photinus pyralis.</title>
        <authorList>
            <consortium name="Photinus pyralis genome working group"/>
            <person name="Fallon T.R."/>
            <person name="Sander Lower S.E."/>
            <person name="Weng J.-K."/>
        </authorList>
    </citation>
    <scope>NUCLEOTIDE SEQUENCE</scope>
    <source>
        <strain evidence="9">TRF0915ILg1</strain>
        <tissue evidence="9">Whole body</tissue>
    </source>
</reference>
<dbReference type="Gene3D" id="1.20.1250.20">
    <property type="entry name" value="MFS general substrate transporter like domains"/>
    <property type="match status" value="2"/>
</dbReference>
<feature type="transmembrane region" description="Helical" evidence="7">
    <location>
        <begin position="202"/>
        <end position="223"/>
    </location>
</feature>
<feature type="transmembrane region" description="Helical" evidence="7">
    <location>
        <begin position="397"/>
        <end position="422"/>
    </location>
</feature>
<comment type="subcellular location">
    <subcellularLocation>
        <location evidence="1">Membrane</location>
        <topology evidence="1">Multi-pass membrane protein</topology>
    </subcellularLocation>
</comment>
<dbReference type="OrthoDB" id="2985014at2759"/>
<feature type="transmembrane region" description="Helical" evidence="7">
    <location>
        <begin position="20"/>
        <end position="42"/>
    </location>
</feature>
<comment type="caution">
    <text evidence="9">The sequence shown here is derived from an EMBL/GenBank/DDBJ whole genome shotgun (WGS) entry which is preliminary data.</text>
</comment>
<dbReference type="InterPro" id="IPR036259">
    <property type="entry name" value="MFS_trans_sf"/>
</dbReference>
<evidence type="ECO:0000256" key="4">
    <source>
        <dbReference type="ARBA" id="ARBA00022847"/>
    </source>
</evidence>